<dbReference type="Gene3D" id="1.10.10.60">
    <property type="entry name" value="Homeodomain-like"/>
    <property type="match status" value="2"/>
</dbReference>
<evidence type="ECO:0000256" key="2">
    <source>
        <dbReference type="ARBA" id="ARBA00023125"/>
    </source>
</evidence>
<name>A0ABV6KEB6_9BACI</name>
<reference evidence="5 6" key="1">
    <citation type="submission" date="2024-09" db="EMBL/GenBank/DDBJ databases">
        <authorList>
            <person name="Sun Q."/>
            <person name="Mori K."/>
        </authorList>
    </citation>
    <scope>NUCLEOTIDE SEQUENCE [LARGE SCALE GENOMIC DNA]</scope>
    <source>
        <strain evidence="5 6">NCAIM B.02610</strain>
    </source>
</reference>
<dbReference type="RefSeq" id="WP_335958866.1">
    <property type="nucleotide sequence ID" value="NZ_JAXBLX010000003.1"/>
</dbReference>
<dbReference type="Pfam" id="PF02311">
    <property type="entry name" value="AraC_binding"/>
    <property type="match status" value="1"/>
</dbReference>
<dbReference type="PROSITE" id="PS01124">
    <property type="entry name" value="HTH_ARAC_FAMILY_2"/>
    <property type="match status" value="1"/>
</dbReference>
<dbReference type="InterPro" id="IPR018060">
    <property type="entry name" value="HTH_AraC"/>
</dbReference>
<dbReference type="InterPro" id="IPR037923">
    <property type="entry name" value="HTH-like"/>
</dbReference>
<dbReference type="InterPro" id="IPR009057">
    <property type="entry name" value="Homeodomain-like_sf"/>
</dbReference>
<keyword evidence="1" id="KW-0805">Transcription regulation</keyword>
<keyword evidence="6" id="KW-1185">Reference proteome</keyword>
<comment type="caution">
    <text evidence="5">The sequence shown here is derived from an EMBL/GenBank/DDBJ whole genome shotgun (WGS) entry which is preliminary data.</text>
</comment>
<proteinExistence type="predicted"/>
<dbReference type="Proteomes" id="UP001589838">
    <property type="component" value="Unassembled WGS sequence"/>
</dbReference>
<dbReference type="SUPFAM" id="SSF51215">
    <property type="entry name" value="Regulatory protein AraC"/>
    <property type="match status" value="1"/>
</dbReference>
<protein>
    <submittedName>
        <fullName evidence="5">AraC family transcriptional regulator</fullName>
    </submittedName>
</protein>
<accession>A0ABV6KEB6</accession>
<dbReference type="InterPro" id="IPR003313">
    <property type="entry name" value="AraC-bd"/>
</dbReference>
<evidence type="ECO:0000259" key="4">
    <source>
        <dbReference type="PROSITE" id="PS01124"/>
    </source>
</evidence>
<dbReference type="SMART" id="SM00342">
    <property type="entry name" value="HTH_ARAC"/>
    <property type="match status" value="1"/>
</dbReference>
<gene>
    <name evidence="5" type="ORF">ACFFHM_06465</name>
</gene>
<feature type="domain" description="HTH araC/xylS-type" evidence="4">
    <location>
        <begin position="194"/>
        <end position="292"/>
    </location>
</feature>
<organism evidence="5 6">
    <name type="scientific">Halalkalibacter kiskunsagensis</name>
    <dbReference type="NCBI Taxonomy" id="1548599"/>
    <lineage>
        <taxon>Bacteria</taxon>
        <taxon>Bacillati</taxon>
        <taxon>Bacillota</taxon>
        <taxon>Bacilli</taxon>
        <taxon>Bacillales</taxon>
        <taxon>Bacillaceae</taxon>
        <taxon>Halalkalibacter</taxon>
    </lineage>
</organism>
<dbReference type="Pfam" id="PF12833">
    <property type="entry name" value="HTH_18"/>
    <property type="match status" value="1"/>
</dbReference>
<sequence length="301" mass="35301">MGDYIKTDVSTPIDFISGGQFIATESWKHMKRNIDDIYVAIININNTIYIEQGGIQYEIKPGDVFFLIPNQLHFGYKNSDIGTSYYWFHFLFPSSFELLNERKMENEVMAIRSTHYSPTTKSSSSILLPVHSTPKYVERIQILCKQLLDVSKANYYNHYCDNYLATSLLIELSEQTITNFNTTNQKSTTEQKIVKILEWIRIHAMTNISVNKIATEFNYNSDYLSRIFKKSTGMNLQEYIHMIKISKAKELLIRTNESIKMIAFAIGINDEKYFMRLFKKYEKVTPSEFRQAYYRVLMNNE</sequence>
<evidence type="ECO:0000256" key="3">
    <source>
        <dbReference type="ARBA" id="ARBA00023163"/>
    </source>
</evidence>
<evidence type="ECO:0000313" key="6">
    <source>
        <dbReference type="Proteomes" id="UP001589838"/>
    </source>
</evidence>
<dbReference type="PANTHER" id="PTHR43280">
    <property type="entry name" value="ARAC-FAMILY TRANSCRIPTIONAL REGULATOR"/>
    <property type="match status" value="1"/>
</dbReference>
<keyword evidence="3" id="KW-0804">Transcription</keyword>
<dbReference type="PANTHER" id="PTHR43280:SF28">
    <property type="entry name" value="HTH-TYPE TRANSCRIPTIONAL ACTIVATOR RHAS"/>
    <property type="match status" value="1"/>
</dbReference>
<evidence type="ECO:0000256" key="1">
    <source>
        <dbReference type="ARBA" id="ARBA00023015"/>
    </source>
</evidence>
<dbReference type="EMBL" id="JBHLUX010000017">
    <property type="protein sequence ID" value="MFC0470176.1"/>
    <property type="molecule type" value="Genomic_DNA"/>
</dbReference>
<dbReference type="PROSITE" id="PS00041">
    <property type="entry name" value="HTH_ARAC_FAMILY_1"/>
    <property type="match status" value="1"/>
</dbReference>
<keyword evidence="2" id="KW-0238">DNA-binding</keyword>
<dbReference type="InterPro" id="IPR018062">
    <property type="entry name" value="HTH_AraC-typ_CS"/>
</dbReference>
<dbReference type="SUPFAM" id="SSF46689">
    <property type="entry name" value="Homeodomain-like"/>
    <property type="match status" value="2"/>
</dbReference>
<evidence type="ECO:0000313" key="5">
    <source>
        <dbReference type="EMBL" id="MFC0470176.1"/>
    </source>
</evidence>